<gene>
    <name evidence="2" type="ORF">QQF64_026512</name>
</gene>
<dbReference type="PANTHER" id="PTHR14389">
    <property type="entry name" value="SI:CH1073-475A24.1"/>
    <property type="match status" value="1"/>
</dbReference>
<evidence type="ECO:0000256" key="1">
    <source>
        <dbReference type="SAM" id="MobiDB-lite"/>
    </source>
</evidence>
<keyword evidence="3" id="KW-1185">Reference proteome</keyword>
<evidence type="ECO:0000313" key="3">
    <source>
        <dbReference type="Proteomes" id="UP001558613"/>
    </source>
</evidence>
<name>A0ABR3NAA7_9TELE</name>
<dbReference type="EMBL" id="JAYMGO010000005">
    <property type="protein sequence ID" value="KAL1273698.1"/>
    <property type="molecule type" value="Genomic_DNA"/>
</dbReference>
<dbReference type="PANTHER" id="PTHR14389:SF3">
    <property type="entry name" value="PROTEIN FAM111A-LIKE"/>
    <property type="match status" value="1"/>
</dbReference>
<comment type="caution">
    <text evidence="2">The sequence shown here is derived from an EMBL/GenBank/DDBJ whole genome shotgun (WGS) entry which is preliminary data.</text>
</comment>
<organism evidence="2 3">
    <name type="scientific">Cirrhinus molitorella</name>
    <name type="common">mud carp</name>
    <dbReference type="NCBI Taxonomy" id="172907"/>
    <lineage>
        <taxon>Eukaryota</taxon>
        <taxon>Metazoa</taxon>
        <taxon>Chordata</taxon>
        <taxon>Craniata</taxon>
        <taxon>Vertebrata</taxon>
        <taxon>Euteleostomi</taxon>
        <taxon>Actinopterygii</taxon>
        <taxon>Neopterygii</taxon>
        <taxon>Teleostei</taxon>
        <taxon>Ostariophysi</taxon>
        <taxon>Cypriniformes</taxon>
        <taxon>Cyprinidae</taxon>
        <taxon>Labeoninae</taxon>
        <taxon>Labeonini</taxon>
        <taxon>Cirrhinus</taxon>
    </lineage>
</organism>
<accession>A0ABR3NAA7</accession>
<feature type="compositionally biased region" description="Basic and acidic residues" evidence="1">
    <location>
        <begin position="1"/>
        <end position="10"/>
    </location>
</feature>
<evidence type="ECO:0000313" key="2">
    <source>
        <dbReference type="EMBL" id="KAL1273698.1"/>
    </source>
</evidence>
<protein>
    <recommendedName>
        <fullName evidence="4">Serine protease</fullName>
    </recommendedName>
</protein>
<dbReference type="SUPFAM" id="SSF50494">
    <property type="entry name" value="Trypsin-like serine proteases"/>
    <property type="match status" value="1"/>
</dbReference>
<feature type="region of interest" description="Disordered" evidence="1">
    <location>
        <begin position="1"/>
        <end position="48"/>
    </location>
</feature>
<reference evidence="2 3" key="1">
    <citation type="submission" date="2023-09" db="EMBL/GenBank/DDBJ databases">
        <authorList>
            <person name="Wang M."/>
        </authorList>
    </citation>
    <scope>NUCLEOTIDE SEQUENCE [LARGE SCALE GENOMIC DNA]</scope>
    <source>
        <strain evidence="2">GT-2023</strain>
        <tissue evidence="2">Liver</tissue>
    </source>
</reference>
<proteinExistence type="predicted"/>
<feature type="compositionally biased region" description="Polar residues" evidence="1">
    <location>
        <begin position="26"/>
        <end position="48"/>
    </location>
</feature>
<dbReference type="InterPro" id="IPR009003">
    <property type="entry name" value="Peptidase_S1_PA"/>
</dbReference>
<evidence type="ECO:0008006" key="4">
    <source>
        <dbReference type="Google" id="ProtNLM"/>
    </source>
</evidence>
<sequence>MKQPKVKTESNEALAADSEKNDPDQHPTSTEQKPSLHTESNTKSTSLSTKWPIISDSTEILEILRAQFKDLLETLEKRMNPEGQKTKLKPHTYFRAEYDKSVQSFSEMYKIKKLMILSASVCQIQVEESPRGTGFLLFDRFILTNAHVIGEFDLFTRKLLKTFTAVFGYEDLDTKKNTISNIVVKNETLEWTVES</sequence>
<dbReference type="Proteomes" id="UP001558613">
    <property type="component" value="Unassembled WGS sequence"/>
</dbReference>